<keyword evidence="1" id="KW-0812">Transmembrane</keyword>
<proteinExistence type="predicted"/>
<evidence type="ECO:0000256" key="1">
    <source>
        <dbReference type="SAM" id="Phobius"/>
    </source>
</evidence>
<evidence type="ECO:0000313" key="2">
    <source>
        <dbReference type="EMBL" id="AUJ24670.1"/>
    </source>
</evidence>
<keyword evidence="1" id="KW-1133">Transmembrane helix</keyword>
<dbReference type="STRING" id="302167.GCA_900166595_00150"/>
<sequence>MLFMEKLFITITIITFVLSVSLFIIEIVKNGFKLSNFKLAATLFFIYIISMVGFLIIRN</sequence>
<dbReference type="EMBL" id="CP018622">
    <property type="protein sequence ID" value="AUJ24670.1"/>
    <property type="molecule type" value="Genomic_DNA"/>
</dbReference>
<feature type="transmembrane region" description="Helical" evidence="1">
    <location>
        <begin position="7"/>
        <end position="25"/>
    </location>
</feature>
<dbReference type="AlphaFoldDB" id="A0A2K9J686"/>
<organism evidence="2 3">
    <name type="scientific">Virgibacillus dokdonensis</name>
    <dbReference type="NCBI Taxonomy" id="302167"/>
    <lineage>
        <taxon>Bacteria</taxon>
        <taxon>Bacillati</taxon>
        <taxon>Bacillota</taxon>
        <taxon>Bacilli</taxon>
        <taxon>Bacillales</taxon>
        <taxon>Bacillaceae</taxon>
        <taxon>Virgibacillus</taxon>
    </lineage>
</organism>
<protein>
    <submittedName>
        <fullName evidence="2">Uncharacterized protein</fullName>
    </submittedName>
</protein>
<feature type="transmembrane region" description="Helical" evidence="1">
    <location>
        <begin position="37"/>
        <end position="57"/>
    </location>
</feature>
<dbReference type="KEGG" id="vpn:A21D_01589"/>
<dbReference type="Proteomes" id="UP000234237">
    <property type="component" value="Chromosome"/>
</dbReference>
<accession>A0A2K9J686</accession>
<name>A0A2K9J686_9BACI</name>
<keyword evidence="1" id="KW-0472">Membrane</keyword>
<gene>
    <name evidence="2" type="ORF">A21D_01589</name>
</gene>
<reference evidence="3" key="1">
    <citation type="submission" date="2016-11" db="EMBL/GenBank/DDBJ databases">
        <title>Complete genome sequence of Virgibacillus pantothenticus 21D, a halophilic bacterium isolated from the deep hypersaline anoxic basin Discovery in the Mediterranean Sea.</title>
        <authorList>
            <person name="Zeaiter Z."/>
            <person name="Booth J.M."/>
            <person name="Prosdocimi E.M."/>
            <person name="Mapelli F."/>
            <person name="Fusi M."/>
            <person name="Daffonchio D."/>
            <person name="Borin S."/>
            <person name="Crotti E."/>
        </authorList>
    </citation>
    <scope>NUCLEOTIDE SEQUENCE [LARGE SCALE GENOMIC DNA]</scope>
    <source>
        <strain evidence="3">21D</strain>
    </source>
</reference>
<evidence type="ECO:0000313" key="3">
    <source>
        <dbReference type="Proteomes" id="UP000234237"/>
    </source>
</evidence>